<dbReference type="RefSeq" id="WP_093046766.1">
    <property type="nucleotide sequence ID" value="NZ_FNQR01000025.1"/>
</dbReference>
<protein>
    <submittedName>
        <fullName evidence="1">Uncharacterized protein</fullName>
    </submittedName>
</protein>
<dbReference type="Proteomes" id="UP000198584">
    <property type="component" value="Unassembled WGS sequence"/>
</dbReference>
<proteinExistence type="predicted"/>
<dbReference type="STRING" id="571932.SAMN05421743_12577"/>
<dbReference type="EMBL" id="FNQR01000025">
    <property type="protein sequence ID" value="SEB19262.1"/>
    <property type="molecule type" value="Genomic_DNA"/>
</dbReference>
<reference evidence="1 2" key="1">
    <citation type="submission" date="2016-10" db="EMBL/GenBank/DDBJ databases">
        <authorList>
            <person name="de Groot N.N."/>
        </authorList>
    </citation>
    <scope>NUCLEOTIDE SEQUENCE [LARGE SCALE GENOMIC DNA]</scope>
    <source>
        <strain evidence="1 2">CCM7597</strain>
    </source>
</reference>
<gene>
    <name evidence="1" type="ORF">SAMN05421743_12577</name>
</gene>
<evidence type="ECO:0000313" key="2">
    <source>
        <dbReference type="Proteomes" id="UP000198584"/>
    </source>
</evidence>
<keyword evidence="2" id="KW-1185">Reference proteome</keyword>
<organism evidence="1 2">
    <name type="scientific">Thalassobacillus cyri</name>
    <dbReference type="NCBI Taxonomy" id="571932"/>
    <lineage>
        <taxon>Bacteria</taxon>
        <taxon>Bacillati</taxon>
        <taxon>Bacillota</taxon>
        <taxon>Bacilli</taxon>
        <taxon>Bacillales</taxon>
        <taxon>Bacillaceae</taxon>
        <taxon>Thalassobacillus</taxon>
    </lineage>
</organism>
<name>A0A1H4HDR0_9BACI</name>
<accession>A0A1H4HDR0</accession>
<sequence>MLGLLINELEREEIEYLIKREMDELLFDLDDHRIDHMVKRAMQERYELLFELFKRIANHKECLKYMPRKKKHQ</sequence>
<dbReference type="AlphaFoldDB" id="A0A1H4HDR0"/>
<evidence type="ECO:0000313" key="1">
    <source>
        <dbReference type="EMBL" id="SEB19262.1"/>
    </source>
</evidence>
<dbReference type="OrthoDB" id="2971867at2"/>